<dbReference type="InterPro" id="IPR009875">
    <property type="entry name" value="PilZ_domain"/>
</dbReference>
<dbReference type="Pfam" id="PF07238">
    <property type="entry name" value="PilZ"/>
    <property type="match status" value="1"/>
</dbReference>
<dbReference type="RefSeq" id="WP_006970005.1">
    <property type="nucleotide sequence ID" value="NZ_ABCS01000007.1"/>
</dbReference>
<name>A6FZV6_9BACT</name>
<dbReference type="AlphaFoldDB" id="A6FZV6"/>
<accession>A6FZV6</accession>
<dbReference type="GO" id="GO:0035438">
    <property type="term" value="F:cyclic-di-GMP binding"/>
    <property type="evidence" value="ECO:0007669"/>
    <property type="project" value="InterPro"/>
</dbReference>
<reference evidence="2 3" key="1">
    <citation type="submission" date="2007-06" db="EMBL/GenBank/DDBJ databases">
        <authorList>
            <person name="Shimkets L."/>
            <person name="Ferriera S."/>
            <person name="Johnson J."/>
            <person name="Kravitz S."/>
            <person name="Beeson K."/>
            <person name="Sutton G."/>
            <person name="Rogers Y.-H."/>
            <person name="Friedman R."/>
            <person name="Frazier M."/>
            <person name="Venter J.C."/>
        </authorList>
    </citation>
    <scope>NUCLEOTIDE SEQUENCE [LARGE SCALE GENOMIC DNA]</scope>
    <source>
        <strain evidence="2 3">SIR-1</strain>
    </source>
</reference>
<dbReference type="SUPFAM" id="SSF141371">
    <property type="entry name" value="PilZ domain-like"/>
    <property type="match status" value="1"/>
</dbReference>
<evidence type="ECO:0000259" key="1">
    <source>
        <dbReference type="Pfam" id="PF07238"/>
    </source>
</evidence>
<dbReference type="EMBL" id="ABCS01000007">
    <property type="protein sequence ID" value="EDM80912.1"/>
    <property type="molecule type" value="Genomic_DNA"/>
</dbReference>
<keyword evidence="3" id="KW-1185">Reference proteome</keyword>
<evidence type="ECO:0000313" key="3">
    <source>
        <dbReference type="Proteomes" id="UP000005801"/>
    </source>
</evidence>
<comment type="caution">
    <text evidence="2">The sequence shown here is derived from an EMBL/GenBank/DDBJ whole genome shotgun (WGS) entry which is preliminary data.</text>
</comment>
<dbReference type="Gene3D" id="2.40.10.220">
    <property type="entry name" value="predicted glycosyltransferase like domains"/>
    <property type="match status" value="1"/>
</dbReference>
<organism evidence="2 3">
    <name type="scientific">Plesiocystis pacifica SIR-1</name>
    <dbReference type="NCBI Taxonomy" id="391625"/>
    <lineage>
        <taxon>Bacteria</taxon>
        <taxon>Pseudomonadati</taxon>
        <taxon>Myxococcota</taxon>
        <taxon>Polyangia</taxon>
        <taxon>Nannocystales</taxon>
        <taxon>Nannocystaceae</taxon>
        <taxon>Plesiocystis</taxon>
    </lineage>
</organism>
<proteinExistence type="predicted"/>
<feature type="domain" description="PilZ" evidence="1">
    <location>
        <begin position="110"/>
        <end position="210"/>
    </location>
</feature>
<sequence length="218" mass="23960">MIAARPDTPARLLRLQADERLASMLSPPGTSDAGRIEIPTREPVTKGDVIHIEVSFGAHADEVVLRGLVHGWRERGERAPLVTIVFGAEERSRASYVHDVLHQRRSAAARSSRRLDSEIQAVWRWGLGTHQTQIGDLSRGGAFIRTGAPPSVGSDIGLELDDSVVGFMHTTPLTLKATVAWVGRSRGHRGFGVKFRIGDRETSARIAALLRWHERDEG</sequence>
<evidence type="ECO:0000313" key="2">
    <source>
        <dbReference type="EMBL" id="EDM80912.1"/>
    </source>
</evidence>
<gene>
    <name evidence="2" type="ORF">PPSIR1_28418</name>
</gene>
<dbReference type="Proteomes" id="UP000005801">
    <property type="component" value="Unassembled WGS sequence"/>
</dbReference>
<dbReference type="STRING" id="391625.PPSIR1_28418"/>
<dbReference type="OrthoDB" id="9788090at2"/>
<protein>
    <recommendedName>
        <fullName evidence="1">PilZ domain-containing protein</fullName>
    </recommendedName>
</protein>